<dbReference type="InterPro" id="IPR011990">
    <property type="entry name" value="TPR-like_helical_dom_sf"/>
</dbReference>
<dbReference type="Proteomes" id="UP000199488">
    <property type="component" value="Unassembled WGS sequence"/>
</dbReference>
<dbReference type="Gene3D" id="1.25.40.10">
    <property type="entry name" value="Tetratricopeptide repeat domain"/>
    <property type="match status" value="1"/>
</dbReference>
<feature type="transmembrane region" description="Helical" evidence="2">
    <location>
        <begin position="6"/>
        <end position="27"/>
    </location>
</feature>
<keyword evidence="4" id="KW-1185">Reference proteome</keyword>
<feature type="repeat" description="TPR" evidence="1">
    <location>
        <begin position="226"/>
        <end position="259"/>
    </location>
</feature>
<evidence type="ECO:0000313" key="4">
    <source>
        <dbReference type="Proteomes" id="UP000199488"/>
    </source>
</evidence>
<dbReference type="STRING" id="1122204.SAMN05421781_2512"/>
<organism evidence="3 4">
    <name type="scientific">Marinococcus luteus</name>
    <dbReference type="NCBI Taxonomy" id="1122204"/>
    <lineage>
        <taxon>Bacteria</taxon>
        <taxon>Bacillati</taxon>
        <taxon>Bacillota</taxon>
        <taxon>Bacilli</taxon>
        <taxon>Bacillales</taxon>
        <taxon>Bacillaceae</taxon>
        <taxon>Marinococcus</taxon>
    </lineage>
</organism>
<proteinExistence type="predicted"/>
<evidence type="ECO:0000313" key="3">
    <source>
        <dbReference type="EMBL" id="SDW84524.1"/>
    </source>
</evidence>
<dbReference type="EMBL" id="FNNC01000006">
    <property type="protein sequence ID" value="SDW84524.1"/>
    <property type="molecule type" value="Genomic_DNA"/>
</dbReference>
<reference evidence="3 4" key="1">
    <citation type="submission" date="2016-10" db="EMBL/GenBank/DDBJ databases">
        <authorList>
            <person name="de Groot N.N."/>
        </authorList>
    </citation>
    <scope>NUCLEOTIDE SEQUENCE [LARGE SCALE GENOMIC DNA]</scope>
    <source>
        <strain evidence="3 4">DSM 23126</strain>
    </source>
</reference>
<accession>A0A1H2WW94</accession>
<keyword evidence="2" id="KW-0472">Membrane</keyword>
<keyword evidence="1" id="KW-0802">TPR repeat</keyword>
<evidence type="ECO:0000256" key="1">
    <source>
        <dbReference type="PROSITE-ProRule" id="PRU00339"/>
    </source>
</evidence>
<dbReference type="OrthoDB" id="1933450at2"/>
<protein>
    <submittedName>
        <fullName evidence="3">Tetratricopeptide repeat-containing protein</fullName>
    </submittedName>
</protein>
<dbReference type="PROSITE" id="PS50005">
    <property type="entry name" value="TPR"/>
    <property type="match status" value="1"/>
</dbReference>
<dbReference type="AlphaFoldDB" id="A0A1H2WW94"/>
<name>A0A1H2WW94_9BACI</name>
<sequence>MLGNLIQPTILVILFYIVHACILFAAAKAAKKRLKPEQYGAVIWIVLISCFLPFIGEAFGLLAWWGSKRVDSNKIVSDYTEYVKFQPINLEHLRYEAKDNKNLTPLMEAFTNENQPDRKSLMLKLINSNISDKGKYLNLGLNNDDSETVHYAATTMNLLVDRYEKSLDTAKAEHDRSHNEETLSRLMGVYRGYLDSRLLDDHSQEHLRYVFLQFLEQAAKDFPDHMEVFNQLGDIYLQQGSPTQAINTYMYMLQAFPHEADGYLNLIEYYYNQKDWTGIGQVLSRMHENVDTEKIPENRQYIVRQMGGVVS</sequence>
<dbReference type="RefSeq" id="WP_091615712.1">
    <property type="nucleotide sequence ID" value="NZ_FNNC01000006.1"/>
</dbReference>
<dbReference type="InterPro" id="IPR019734">
    <property type="entry name" value="TPR_rpt"/>
</dbReference>
<dbReference type="SUPFAM" id="SSF48452">
    <property type="entry name" value="TPR-like"/>
    <property type="match status" value="1"/>
</dbReference>
<evidence type="ECO:0000256" key="2">
    <source>
        <dbReference type="SAM" id="Phobius"/>
    </source>
</evidence>
<gene>
    <name evidence="3" type="ORF">SAMN05421781_2512</name>
</gene>
<keyword evidence="2" id="KW-0812">Transmembrane</keyword>
<keyword evidence="2" id="KW-1133">Transmembrane helix</keyword>
<feature type="transmembrane region" description="Helical" evidence="2">
    <location>
        <begin position="39"/>
        <end position="65"/>
    </location>
</feature>